<sequence length="42" mass="4629">MGFDIDQLRGTLTPTLSQRERELTARGFKLNANQSPLPLGEG</sequence>
<reference evidence="1 2" key="1">
    <citation type="submission" date="2019-02" db="EMBL/GenBank/DDBJ databases">
        <authorList>
            <consortium name="Pathogen Informatics"/>
        </authorList>
    </citation>
    <scope>NUCLEOTIDE SEQUENCE [LARGE SCALE GENOMIC DNA]</scope>
    <source>
        <strain evidence="1 2">3012STDY7103891</strain>
    </source>
</reference>
<evidence type="ECO:0000313" key="2">
    <source>
        <dbReference type="Proteomes" id="UP000330809"/>
    </source>
</evidence>
<gene>
    <name evidence="1" type="ORF">NCTC10754_02648</name>
</gene>
<proteinExistence type="predicted"/>
<accession>A0A449IKU2</accession>
<dbReference type="AlphaFoldDB" id="A0A449IKU2"/>
<organism evidence="1 2">
    <name type="scientific">Pseudomonas fragi</name>
    <dbReference type="NCBI Taxonomy" id="296"/>
    <lineage>
        <taxon>Bacteria</taxon>
        <taxon>Pseudomonadati</taxon>
        <taxon>Pseudomonadota</taxon>
        <taxon>Gammaproteobacteria</taxon>
        <taxon>Pseudomonadales</taxon>
        <taxon>Pseudomonadaceae</taxon>
        <taxon>Pseudomonas</taxon>
    </lineage>
</organism>
<dbReference type="Proteomes" id="UP000330809">
    <property type="component" value="Unassembled WGS sequence"/>
</dbReference>
<name>A0A449IKU2_PSEFR</name>
<dbReference type="EMBL" id="CAACYJ010000035">
    <property type="protein sequence ID" value="VFB20037.1"/>
    <property type="molecule type" value="Genomic_DNA"/>
</dbReference>
<protein>
    <submittedName>
        <fullName evidence="1">Uncharacterized protein</fullName>
    </submittedName>
</protein>
<evidence type="ECO:0000313" key="1">
    <source>
        <dbReference type="EMBL" id="VFB20037.1"/>
    </source>
</evidence>